<dbReference type="AlphaFoldDB" id="A0A2T3WAA6"/>
<comment type="caution">
    <text evidence="2">The sequence shown here is derived from an EMBL/GenBank/DDBJ whole genome shotgun (WGS) entry which is preliminary data.</text>
</comment>
<evidence type="ECO:0000313" key="3">
    <source>
        <dbReference type="Proteomes" id="UP000240317"/>
    </source>
</evidence>
<dbReference type="GO" id="GO:0003824">
    <property type="term" value="F:catalytic activity"/>
    <property type="evidence" value="ECO:0007669"/>
    <property type="project" value="InterPro"/>
</dbReference>
<dbReference type="OrthoDB" id="9778226at2"/>
<evidence type="ECO:0000259" key="1">
    <source>
        <dbReference type="Pfam" id="PF01676"/>
    </source>
</evidence>
<accession>A0A2T3WAA6</accession>
<dbReference type="GO" id="GO:0046872">
    <property type="term" value="F:metal ion binding"/>
    <property type="evidence" value="ECO:0007669"/>
    <property type="project" value="InterPro"/>
</dbReference>
<sequence length="282" mass="29357">MTGLLWLALDGVGHPLDAPPDSVWDQALPTLRPLVDAGPALDAALGVPGLPQSGTGQTCWLTGQNAVAHMGEHFGPHPGPTLQALLRGASLPVRLTRAGGRAALVNHYHPAYLQPGQGGRNRLGCFPFAFQAAGLALNPPGVPLLGATLGLDFAPPWTERGALDEVTRQGEALGRVTADFDLLSADLWFSDLLGHQGGPAAAPEARQAGRAYLRRVDALLAGALQVGARVVVSSDHGNLEDLRTKAHTTARVPWVTPHAAATEAHTIVEAGQELAAWLGVNP</sequence>
<dbReference type="SUPFAM" id="SSF53649">
    <property type="entry name" value="Alkaline phosphatase-like"/>
    <property type="match status" value="1"/>
</dbReference>
<organism evidence="2 3">
    <name type="scientific">Deinococcus arcticus</name>
    <dbReference type="NCBI Taxonomy" id="2136176"/>
    <lineage>
        <taxon>Bacteria</taxon>
        <taxon>Thermotogati</taxon>
        <taxon>Deinococcota</taxon>
        <taxon>Deinococci</taxon>
        <taxon>Deinococcales</taxon>
        <taxon>Deinococcaceae</taxon>
        <taxon>Deinococcus</taxon>
    </lineage>
</organism>
<name>A0A2T3WAA6_9DEIO</name>
<dbReference type="Proteomes" id="UP000240317">
    <property type="component" value="Unassembled WGS sequence"/>
</dbReference>
<reference evidence="2 3" key="1">
    <citation type="submission" date="2018-03" db="EMBL/GenBank/DDBJ databases">
        <title>Draft genome of Deinococcus sp. OD32.</title>
        <authorList>
            <person name="Wang X.-P."/>
            <person name="Du Z.-J."/>
        </authorList>
    </citation>
    <scope>NUCLEOTIDE SEQUENCE [LARGE SCALE GENOMIC DNA]</scope>
    <source>
        <strain evidence="2 3">OD32</strain>
    </source>
</reference>
<evidence type="ECO:0000313" key="2">
    <source>
        <dbReference type="EMBL" id="PTA68841.1"/>
    </source>
</evidence>
<dbReference type="InterPro" id="IPR017850">
    <property type="entry name" value="Alkaline_phosphatase_core_sf"/>
</dbReference>
<dbReference type="Pfam" id="PF01676">
    <property type="entry name" value="Metalloenzyme"/>
    <property type="match status" value="1"/>
</dbReference>
<dbReference type="EMBL" id="PYSV01000004">
    <property type="protein sequence ID" value="PTA68841.1"/>
    <property type="molecule type" value="Genomic_DNA"/>
</dbReference>
<keyword evidence="3" id="KW-1185">Reference proteome</keyword>
<dbReference type="Gene3D" id="3.40.720.10">
    <property type="entry name" value="Alkaline Phosphatase, subunit A"/>
    <property type="match status" value="1"/>
</dbReference>
<dbReference type="InterPro" id="IPR006124">
    <property type="entry name" value="Metalloenzyme"/>
</dbReference>
<feature type="domain" description="Metalloenzyme" evidence="1">
    <location>
        <begin position="179"/>
        <end position="268"/>
    </location>
</feature>
<gene>
    <name evidence="2" type="ORF">C8263_06330</name>
</gene>
<protein>
    <submittedName>
        <fullName evidence="2">Metalloenzyme domain protein</fullName>
    </submittedName>
</protein>
<proteinExistence type="predicted"/>
<dbReference type="RefSeq" id="WP_107137260.1">
    <property type="nucleotide sequence ID" value="NZ_PYSV01000004.1"/>
</dbReference>